<name>A0A3P5Z3E1_BRACM</name>
<gene>
    <name evidence="1" type="ORF">BRAA06T25268Z</name>
</gene>
<reference evidence="1" key="1">
    <citation type="submission" date="2018-11" db="EMBL/GenBank/DDBJ databases">
        <authorList>
            <consortium name="Genoscope - CEA"/>
            <person name="William W."/>
        </authorList>
    </citation>
    <scope>NUCLEOTIDE SEQUENCE</scope>
</reference>
<dbReference type="EMBL" id="LR031569">
    <property type="protein sequence ID" value="VDC66728.1"/>
    <property type="molecule type" value="Genomic_DNA"/>
</dbReference>
<sequence>MWQWRRKKLVVRFCREIESLEDTKTMCMAMAKAVI</sequence>
<proteinExistence type="predicted"/>
<protein>
    <submittedName>
        <fullName evidence="1">Uncharacterized protein</fullName>
    </submittedName>
</protein>
<organism evidence="1">
    <name type="scientific">Brassica campestris</name>
    <name type="common">Field mustard</name>
    <dbReference type="NCBI Taxonomy" id="3711"/>
    <lineage>
        <taxon>Eukaryota</taxon>
        <taxon>Viridiplantae</taxon>
        <taxon>Streptophyta</taxon>
        <taxon>Embryophyta</taxon>
        <taxon>Tracheophyta</taxon>
        <taxon>Spermatophyta</taxon>
        <taxon>Magnoliopsida</taxon>
        <taxon>eudicotyledons</taxon>
        <taxon>Gunneridae</taxon>
        <taxon>Pentapetalae</taxon>
        <taxon>rosids</taxon>
        <taxon>malvids</taxon>
        <taxon>Brassicales</taxon>
        <taxon>Brassicaceae</taxon>
        <taxon>Brassiceae</taxon>
        <taxon>Brassica</taxon>
    </lineage>
</organism>
<accession>A0A3P5Z3E1</accession>
<dbReference type="AlphaFoldDB" id="A0A3P5Z3E1"/>
<evidence type="ECO:0000313" key="1">
    <source>
        <dbReference type="EMBL" id="VDC66728.1"/>
    </source>
</evidence>